<sequence length="228" mass="24705">MTNKASFLLGTCLVLLSSNALAASGHTVSANAAASSNYFWRGITQSDDGAAVSGGLDYSNDSGFYLGTWASNVDFGETSSTSYELDFYLGFSGEIKALSYDVGYIHYAYPDAAGDIDFGEVYTSLGWRNLSFKASYLTHAQSGSSTEEDMLYLELNATFPVFKSAELGLHIGNSRGDTVMEWTGEDDSYMDYGVNLSKDGYTFGLVKTDLDADDDLKVYVSYAVDFDL</sequence>
<dbReference type="InterPro" id="IPR010239">
    <property type="entry name" value="CHP02001"/>
</dbReference>
<organism evidence="2 3">
    <name type="scientific">Pseudoalteromonas obscura</name>
    <dbReference type="NCBI Taxonomy" id="3048491"/>
    <lineage>
        <taxon>Bacteria</taxon>
        <taxon>Pseudomonadati</taxon>
        <taxon>Pseudomonadota</taxon>
        <taxon>Gammaproteobacteria</taxon>
        <taxon>Alteromonadales</taxon>
        <taxon>Pseudoalteromonadaceae</taxon>
        <taxon>Pseudoalteromonas</taxon>
    </lineage>
</organism>
<evidence type="ECO:0000256" key="1">
    <source>
        <dbReference type="SAM" id="SignalP"/>
    </source>
</evidence>
<reference evidence="2 3" key="1">
    <citation type="submission" date="2023-05" db="EMBL/GenBank/DDBJ databases">
        <title>Pseudoalteromonas ardens sp. nov., Pseudoalteromonas obscura sp. nov., and Pseudoalteromonas umbrosa sp. nov., isolated from the coral Montipora capitata.</title>
        <authorList>
            <person name="Thomas E.M."/>
            <person name="Smith E.M."/>
            <person name="Papke E."/>
            <person name="Shlafstein M.D."/>
            <person name="Oline D.K."/>
            <person name="Videau P."/>
            <person name="Saw J.H."/>
            <person name="Strangman W.K."/>
            <person name="Ushijima B."/>
        </authorList>
    </citation>
    <scope>NUCLEOTIDE SEQUENCE [LARGE SCALE GENOMIC DNA]</scope>
    <source>
        <strain evidence="2 3">P94</strain>
    </source>
</reference>
<evidence type="ECO:0000313" key="3">
    <source>
        <dbReference type="Proteomes" id="UP001231915"/>
    </source>
</evidence>
<feature type="signal peptide" evidence="1">
    <location>
        <begin position="1"/>
        <end position="22"/>
    </location>
</feature>
<dbReference type="Proteomes" id="UP001231915">
    <property type="component" value="Unassembled WGS sequence"/>
</dbReference>
<protein>
    <submittedName>
        <fullName evidence="2">TorF family putative porin</fullName>
    </submittedName>
</protein>
<dbReference type="NCBIfam" id="TIGR02001">
    <property type="entry name" value="gcw_chp"/>
    <property type="match status" value="1"/>
</dbReference>
<evidence type="ECO:0000313" key="2">
    <source>
        <dbReference type="EMBL" id="MDK2598582.1"/>
    </source>
</evidence>
<accession>A0ABT7EU48</accession>
<comment type="caution">
    <text evidence="2">The sequence shown here is derived from an EMBL/GenBank/DDBJ whole genome shotgun (WGS) entry which is preliminary data.</text>
</comment>
<proteinExistence type="predicted"/>
<keyword evidence="3" id="KW-1185">Reference proteome</keyword>
<dbReference type="Pfam" id="PF09694">
    <property type="entry name" value="Gcw_chp"/>
    <property type="match status" value="1"/>
</dbReference>
<gene>
    <name evidence="2" type="ORF">QNM18_26345</name>
</gene>
<name>A0ABT7EU48_9GAMM</name>
<feature type="chain" id="PRO_5045329351" evidence="1">
    <location>
        <begin position="23"/>
        <end position="228"/>
    </location>
</feature>
<dbReference type="EMBL" id="JASJUT010000020">
    <property type="protein sequence ID" value="MDK2598582.1"/>
    <property type="molecule type" value="Genomic_DNA"/>
</dbReference>
<dbReference type="RefSeq" id="WP_284138864.1">
    <property type="nucleotide sequence ID" value="NZ_JASJUT010000020.1"/>
</dbReference>
<keyword evidence="1" id="KW-0732">Signal</keyword>